<organism evidence="1 2">
    <name type="scientific">Microbacterium thalassium</name>
    <dbReference type="NCBI Taxonomy" id="362649"/>
    <lineage>
        <taxon>Bacteria</taxon>
        <taxon>Bacillati</taxon>
        <taxon>Actinomycetota</taxon>
        <taxon>Actinomycetes</taxon>
        <taxon>Micrococcales</taxon>
        <taxon>Microbacteriaceae</taxon>
        <taxon>Microbacterium</taxon>
    </lineage>
</organism>
<evidence type="ECO:0000313" key="2">
    <source>
        <dbReference type="Proteomes" id="UP000537775"/>
    </source>
</evidence>
<keyword evidence="2" id="KW-1185">Reference proteome</keyword>
<dbReference type="PANTHER" id="PTHR43383:SF2">
    <property type="entry name" value="AMIDOHYDROLASE 2 FAMILY PROTEIN"/>
    <property type="match status" value="1"/>
</dbReference>
<keyword evidence="1" id="KW-0378">Hydrolase</keyword>
<dbReference type="SUPFAM" id="SSF51556">
    <property type="entry name" value="Metallo-dependent hydrolases"/>
    <property type="match status" value="1"/>
</dbReference>
<dbReference type="Proteomes" id="UP000537775">
    <property type="component" value="Unassembled WGS sequence"/>
</dbReference>
<dbReference type="PANTHER" id="PTHR43383">
    <property type="entry name" value="NODULIN 6"/>
    <property type="match status" value="1"/>
</dbReference>
<reference evidence="1 2" key="1">
    <citation type="submission" date="2020-08" db="EMBL/GenBank/DDBJ databases">
        <title>Sequencing the genomes of 1000 actinobacteria strains.</title>
        <authorList>
            <person name="Klenk H.-P."/>
        </authorList>
    </citation>
    <scope>NUCLEOTIDE SEQUENCE [LARGE SCALE GENOMIC DNA]</scope>
    <source>
        <strain evidence="1 2">DSM 12511</strain>
    </source>
</reference>
<evidence type="ECO:0000313" key="1">
    <source>
        <dbReference type="EMBL" id="MBB6392793.1"/>
    </source>
</evidence>
<dbReference type="RefSeq" id="WP_184751871.1">
    <property type="nucleotide sequence ID" value="NZ_BAAAJR010000001.1"/>
</dbReference>
<proteinExistence type="predicted"/>
<dbReference type="AlphaFoldDB" id="A0A7X0KW24"/>
<dbReference type="InterPro" id="IPR032466">
    <property type="entry name" value="Metal_Hydrolase"/>
</dbReference>
<dbReference type="GO" id="GO:0016787">
    <property type="term" value="F:hydrolase activity"/>
    <property type="evidence" value="ECO:0007669"/>
    <property type="project" value="UniProtKB-KW"/>
</dbReference>
<accession>A0A7X0KW24</accession>
<dbReference type="EMBL" id="JACHML010000001">
    <property type="protein sequence ID" value="MBB6392793.1"/>
    <property type="molecule type" value="Genomic_DNA"/>
</dbReference>
<name>A0A7X0KW24_9MICO</name>
<sequence length="389" mass="41435">MQRPAGASSARDALRRAASGIALIDHHAHSVLRTGPDRAGFEDAMTEAHERPPAPATAFDSQLGFALRRHCAPVLGLEPFAPAQAYLARRAELGAAEATRRLLAASGIGLVLLDHGYAAERLLTPAEFTTVTGVPTRPVVRLEAVAEEAFEASRDAHELVRAIDARLEAASATATAWKTIAAYRTGLALDPAPPGDGEVRAAAADWIATGDRRLRHPVLVRHLIWWALSRGGALQVHTGFGDPDLLLADANPLHLQPLIARATSTGSRIALLHCHPFEREAAFLCHAFGHVVMDVGLAVPHLGAQAPGSIRQALGLAPLHAVLFSTDAWGLPELYLLGSRLWRDAIVDVLGAHVEAGEWTLDDAVRVIGMIGRGNAERTYGLSTEGERP</sequence>
<protein>
    <submittedName>
        <fullName evidence="1">Putative TIM-barrel fold metal-dependent hydrolase</fullName>
    </submittedName>
</protein>
<gene>
    <name evidence="1" type="ORF">HD594_003106</name>
</gene>
<dbReference type="Gene3D" id="3.20.20.140">
    <property type="entry name" value="Metal-dependent hydrolases"/>
    <property type="match status" value="1"/>
</dbReference>
<comment type="caution">
    <text evidence="1">The sequence shown here is derived from an EMBL/GenBank/DDBJ whole genome shotgun (WGS) entry which is preliminary data.</text>
</comment>